<dbReference type="GO" id="GO:0005886">
    <property type="term" value="C:plasma membrane"/>
    <property type="evidence" value="ECO:0007669"/>
    <property type="project" value="UniProtKB-SubCell"/>
</dbReference>
<dbReference type="GO" id="GO:0046677">
    <property type="term" value="P:response to antibiotic"/>
    <property type="evidence" value="ECO:0007669"/>
    <property type="project" value="UniProtKB-KW"/>
</dbReference>
<keyword evidence="8" id="KW-0472">Membrane</keyword>
<evidence type="ECO:0000256" key="9">
    <source>
        <dbReference type="ARBA" id="ARBA00023251"/>
    </source>
</evidence>
<dbReference type="InterPro" id="IPR002528">
    <property type="entry name" value="MATE_fam"/>
</dbReference>
<dbReference type="GO" id="GO:0015297">
    <property type="term" value="F:antiporter activity"/>
    <property type="evidence" value="ECO:0007669"/>
    <property type="project" value="InterPro"/>
</dbReference>
<keyword evidence="4" id="KW-0813">Transport</keyword>
<evidence type="ECO:0000256" key="4">
    <source>
        <dbReference type="ARBA" id="ARBA00022448"/>
    </source>
</evidence>
<organism evidence="10">
    <name type="scientific">Anaerostipes caccae</name>
    <dbReference type="NCBI Taxonomy" id="105841"/>
    <lineage>
        <taxon>Bacteria</taxon>
        <taxon>Bacillati</taxon>
        <taxon>Bacillota</taxon>
        <taxon>Clostridia</taxon>
        <taxon>Lachnospirales</taxon>
        <taxon>Lachnospiraceae</taxon>
        <taxon>Anaerostipes</taxon>
    </lineage>
</organism>
<dbReference type="GeneID" id="69470573"/>
<dbReference type="EMBL" id="CACRSQ010000003">
    <property type="protein sequence ID" value="VYT11646.1"/>
    <property type="molecule type" value="Genomic_DNA"/>
</dbReference>
<gene>
    <name evidence="10" type="primary">mepA_10</name>
    <name evidence="10" type="ORF">ACLFYP115_01710</name>
</gene>
<dbReference type="InterPro" id="IPR048279">
    <property type="entry name" value="MdtK-like"/>
</dbReference>
<proteinExistence type="inferred from homology"/>
<comment type="subcellular location">
    <subcellularLocation>
        <location evidence="1">Cell membrane</location>
        <topology evidence="1">Multi-pass membrane protein</topology>
    </subcellularLocation>
</comment>
<dbReference type="InterPro" id="IPR045070">
    <property type="entry name" value="MATE_MepA-like"/>
</dbReference>
<dbReference type="InterPro" id="IPR051327">
    <property type="entry name" value="MATE_MepA_subfamily"/>
</dbReference>
<evidence type="ECO:0000256" key="5">
    <source>
        <dbReference type="ARBA" id="ARBA00022475"/>
    </source>
</evidence>
<dbReference type="Pfam" id="PF01554">
    <property type="entry name" value="MatE"/>
    <property type="match status" value="2"/>
</dbReference>
<sequence>MEKTKNDFTKGSVTKNIINLAVPMTLAQLINVLYSIVDRIYIGRMGTDAALALGGVGITFPIITIIMAFANLIGMGGAPLCSIERGKGNQKKAEEIMGNSFFLLILLGLLLTAVILIFKKPIIYAFGASEATFPYADSYITIYLLGSVFVMIGLGMNSFINSQGFARTGMLTVLIGAVLNIILDPVFIFILQLGVRGAALATVISQFVSSVWVLLFLAGRKTILKLKKENFRLRFRLVRQIVTLGLSGFTMSVTNSIVQIACNATLQVYGGDLYVTVMTILNSIREVITMPVTGITNGAQPVLGYNYGAEQYERVKAAIRFMTLACIGYTFIVWGILLLAPHFFIHIFNSSPEIIAKGVPALKLYFFGIFMMSLQFSGQSTYIALNRSRQAIFFSIFRKVVIVLPLTVCLPMLFGLGVNGVFIAEPISNFIGGTACYVTMLLTVYRKLKDSGEQA</sequence>
<evidence type="ECO:0000313" key="10">
    <source>
        <dbReference type="EMBL" id="VYT11646.1"/>
    </source>
</evidence>
<dbReference type="CDD" id="cd13143">
    <property type="entry name" value="MATE_MepA_like"/>
    <property type="match status" value="1"/>
</dbReference>
<keyword evidence="9" id="KW-0046">Antibiotic resistance</keyword>
<evidence type="ECO:0000256" key="2">
    <source>
        <dbReference type="ARBA" id="ARBA00008417"/>
    </source>
</evidence>
<evidence type="ECO:0000256" key="6">
    <source>
        <dbReference type="ARBA" id="ARBA00022692"/>
    </source>
</evidence>
<dbReference type="GO" id="GO:0042910">
    <property type="term" value="F:xenobiotic transmembrane transporter activity"/>
    <property type="evidence" value="ECO:0007669"/>
    <property type="project" value="InterPro"/>
</dbReference>
<keyword evidence="6" id="KW-0812">Transmembrane</keyword>
<evidence type="ECO:0000256" key="1">
    <source>
        <dbReference type="ARBA" id="ARBA00004651"/>
    </source>
</evidence>
<evidence type="ECO:0000256" key="8">
    <source>
        <dbReference type="ARBA" id="ARBA00023136"/>
    </source>
</evidence>
<dbReference type="NCBIfam" id="TIGR00797">
    <property type="entry name" value="matE"/>
    <property type="match status" value="1"/>
</dbReference>
<dbReference type="RefSeq" id="WP_006567382.1">
    <property type="nucleotide sequence ID" value="NZ_BAABRZ010000001.1"/>
</dbReference>
<dbReference type="PANTHER" id="PTHR43823:SF3">
    <property type="entry name" value="MULTIDRUG EXPORT PROTEIN MEPA"/>
    <property type="match status" value="1"/>
</dbReference>
<reference evidence="10" key="1">
    <citation type="submission" date="2019-11" db="EMBL/GenBank/DDBJ databases">
        <authorList>
            <person name="Feng L."/>
        </authorList>
    </citation>
    <scope>NUCLEOTIDE SEQUENCE</scope>
    <source>
        <strain evidence="10">AcaccaeLFYP115</strain>
    </source>
</reference>
<evidence type="ECO:0000256" key="3">
    <source>
        <dbReference type="ARBA" id="ARBA00022106"/>
    </source>
</evidence>
<comment type="similarity">
    <text evidence="2">Belongs to the multi antimicrobial extrusion (MATE) (TC 2.A.66.1) family. MepA subfamily.</text>
</comment>
<keyword evidence="7" id="KW-1133">Transmembrane helix</keyword>
<accession>A0A6N2U834</accession>
<keyword evidence="5" id="KW-1003">Cell membrane</keyword>
<dbReference type="PIRSF" id="PIRSF006603">
    <property type="entry name" value="DinF"/>
    <property type="match status" value="1"/>
</dbReference>
<dbReference type="PANTHER" id="PTHR43823">
    <property type="entry name" value="SPORULATION PROTEIN YKVU"/>
    <property type="match status" value="1"/>
</dbReference>
<dbReference type="AlphaFoldDB" id="A0A6N2U834"/>
<protein>
    <recommendedName>
        <fullName evidence="3">Multidrug export protein MepA</fullName>
    </recommendedName>
</protein>
<name>A0A6N2U834_9FIRM</name>
<evidence type="ECO:0000256" key="7">
    <source>
        <dbReference type="ARBA" id="ARBA00022989"/>
    </source>
</evidence>